<dbReference type="GO" id="GO:0016887">
    <property type="term" value="F:ATP hydrolysis activity"/>
    <property type="evidence" value="ECO:0007669"/>
    <property type="project" value="InterPro"/>
</dbReference>
<dbReference type="PANTHER" id="PTHR24222">
    <property type="entry name" value="ABC TRANSPORTER B FAMILY"/>
    <property type="match status" value="1"/>
</dbReference>
<keyword evidence="1" id="KW-0547">Nucleotide-binding</keyword>
<dbReference type="GO" id="GO:0005886">
    <property type="term" value="C:plasma membrane"/>
    <property type="evidence" value="ECO:0007669"/>
    <property type="project" value="TreeGrafter"/>
</dbReference>
<evidence type="ECO:0000313" key="5">
    <source>
        <dbReference type="Proteomes" id="UP000428333"/>
    </source>
</evidence>
<feature type="non-terminal residue" evidence="4">
    <location>
        <position position="1"/>
    </location>
</feature>
<dbReference type="OrthoDB" id="6500128at2759"/>
<dbReference type="Proteomes" id="UP000428333">
    <property type="component" value="Linkage Group LG01"/>
</dbReference>
<organism evidence="4 5">
    <name type="scientific">Rhododendron williamsianum</name>
    <dbReference type="NCBI Taxonomy" id="262921"/>
    <lineage>
        <taxon>Eukaryota</taxon>
        <taxon>Viridiplantae</taxon>
        <taxon>Streptophyta</taxon>
        <taxon>Embryophyta</taxon>
        <taxon>Tracheophyta</taxon>
        <taxon>Spermatophyta</taxon>
        <taxon>Magnoliopsida</taxon>
        <taxon>eudicotyledons</taxon>
        <taxon>Gunneridae</taxon>
        <taxon>Pentapetalae</taxon>
        <taxon>asterids</taxon>
        <taxon>Ericales</taxon>
        <taxon>Ericaceae</taxon>
        <taxon>Ericoideae</taxon>
        <taxon>Rhodoreae</taxon>
        <taxon>Rhododendron</taxon>
    </lineage>
</organism>
<keyword evidence="5" id="KW-1185">Reference proteome</keyword>
<dbReference type="Gene3D" id="3.40.50.300">
    <property type="entry name" value="P-loop containing nucleotide triphosphate hydrolases"/>
    <property type="match status" value="2"/>
</dbReference>
<dbReference type="SMART" id="SM00382">
    <property type="entry name" value="AAA"/>
    <property type="match status" value="1"/>
</dbReference>
<dbReference type="PANTHER" id="PTHR24222:SF79">
    <property type="entry name" value="ATP BINDING CASSETTE SUBFAMILY B"/>
    <property type="match status" value="1"/>
</dbReference>
<dbReference type="EMBL" id="QEFC01000086">
    <property type="protein sequence ID" value="KAE9466510.1"/>
    <property type="molecule type" value="Genomic_DNA"/>
</dbReference>
<dbReference type="InterPro" id="IPR003593">
    <property type="entry name" value="AAA+_ATPase"/>
</dbReference>
<feature type="domain" description="AAA+ ATPase" evidence="3">
    <location>
        <begin position="50"/>
        <end position="164"/>
    </location>
</feature>
<dbReference type="AlphaFoldDB" id="A0A6A4M936"/>
<dbReference type="SUPFAM" id="SSF52540">
    <property type="entry name" value="P-loop containing nucleoside triphosphate hydrolases"/>
    <property type="match status" value="1"/>
</dbReference>
<dbReference type="InterPro" id="IPR039421">
    <property type="entry name" value="Type_1_exporter"/>
</dbReference>
<gene>
    <name evidence="4" type="ORF">C3L33_01564</name>
</gene>
<dbReference type="GO" id="GO:0005524">
    <property type="term" value="F:ATP binding"/>
    <property type="evidence" value="ECO:0007669"/>
    <property type="project" value="UniProtKB-KW"/>
</dbReference>
<evidence type="ECO:0000256" key="2">
    <source>
        <dbReference type="ARBA" id="ARBA00022840"/>
    </source>
</evidence>
<dbReference type="Pfam" id="PF00005">
    <property type="entry name" value="ABC_tran"/>
    <property type="match status" value="2"/>
</dbReference>
<evidence type="ECO:0000259" key="3">
    <source>
        <dbReference type="SMART" id="SM00382"/>
    </source>
</evidence>
<evidence type="ECO:0000313" key="4">
    <source>
        <dbReference type="EMBL" id="KAE9466510.1"/>
    </source>
</evidence>
<dbReference type="InterPro" id="IPR027417">
    <property type="entry name" value="P-loop_NTPase"/>
</dbReference>
<accession>A0A6A4M936</accession>
<reference evidence="4 5" key="1">
    <citation type="journal article" date="2019" name="Genome Biol. Evol.">
        <title>The Rhododendron genome and chromosomal organization provide insight into shared whole-genome duplications across the heath family (Ericaceae).</title>
        <authorList>
            <person name="Soza V.L."/>
            <person name="Lindsley D."/>
            <person name="Waalkes A."/>
            <person name="Ramage E."/>
            <person name="Patwardhan R.P."/>
            <person name="Burton J.N."/>
            <person name="Adey A."/>
            <person name="Kumar A."/>
            <person name="Qiu R."/>
            <person name="Shendure J."/>
            <person name="Hall B."/>
        </authorList>
    </citation>
    <scope>NUCLEOTIDE SEQUENCE [LARGE SCALE GENOMIC DNA]</scope>
    <source>
        <strain evidence="4">RSF 1966-606</strain>
    </source>
</reference>
<proteinExistence type="predicted"/>
<comment type="caution">
    <text evidence="4">The sequence shown here is derived from an EMBL/GenBank/DDBJ whole genome shotgun (WGS) entry which is preliminary data.</text>
</comment>
<evidence type="ECO:0000256" key="1">
    <source>
        <dbReference type="ARBA" id="ARBA00022741"/>
    </source>
</evidence>
<dbReference type="InterPro" id="IPR003439">
    <property type="entry name" value="ABC_transporter-like_ATP-bd"/>
</dbReference>
<dbReference type="GO" id="GO:0042626">
    <property type="term" value="F:ATPase-coupled transmembrane transporter activity"/>
    <property type="evidence" value="ECO:0007669"/>
    <property type="project" value="TreeGrafter"/>
</dbReference>
<name>A0A6A4M936_9ERIC</name>
<sequence length="165" mass="18281">MRVEYNKAETVAEQAIFSIRTVYAFVRESKTIANYSLLFKELSSWGHGKDWQKVALIGGSGSGKSTVVALLQRFYDPLAGEICLDGITIDKLQLKWLSSQMGFVSQEPALFAASGRERVQMSGEQKQRIAIARAIIKAPRILLLDEATSALDSKSERIVQEALDN</sequence>
<protein>
    <recommendedName>
        <fullName evidence="3">AAA+ ATPase domain-containing protein</fullName>
    </recommendedName>
</protein>
<keyword evidence="2" id="KW-0067">ATP-binding</keyword>